<proteinExistence type="predicted"/>
<evidence type="ECO:0000259" key="1">
    <source>
        <dbReference type="Pfam" id="PF08937"/>
    </source>
</evidence>
<dbReference type="SUPFAM" id="SSF52206">
    <property type="entry name" value="Hypothetical protein MTH538"/>
    <property type="match status" value="1"/>
</dbReference>
<evidence type="ECO:0000313" key="2">
    <source>
        <dbReference type="EMBL" id="KKL10133.1"/>
    </source>
</evidence>
<dbReference type="AlphaFoldDB" id="A0A0F9DDP9"/>
<organism evidence="2">
    <name type="scientific">marine sediment metagenome</name>
    <dbReference type="NCBI Taxonomy" id="412755"/>
    <lineage>
        <taxon>unclassified sequences</taxon>
        <taxon>metagenomes</taxon>
        <taxon>ecological metagenomes</taxon>
    </lineage>
</organism>
<dbReference type="InterPro" id="IPR015032">
    <property type="entry name" value="ThsB__TIR-like_domain"/>
</dbReference>
<dbReference type="InterPro" id="IPR036490">
    <property type="entry name" value="ThsB_TIR-like_sf"/>
</dbReference>
<name>A0A0F9DDP9_9ZZZZ</name>
<accession>A0A0F9DDP9</accession>
<reference evidence="2" key="1">
    <citation type="journal article" date="2015" name="Nature">
        <title>Complex archaea that bridge the gap between prokaryotes and eukaryotes.</title>
        <authorList>
            <person name="Spang A."/>
            <person name="Saw J.H."/>
            <person name="Jorgensen S.L."/>
            <person name="Zaremba-Niedzwiedzka K."/>
            <person name="Martijn J."/>
            <person name="Lind A.E."/>
            <person name="van Eijk R."/>
            <person name="Schleper C."/>
            <person name="Guy L."/>
            <person name="Ettema T.J."/>
        </authorList>
    </citation>
    <scope>NUCLEOTIDE SEQUENCE</scope>
</reference>
<gene>
    <name evidence="2" type="ORF">LCGC14_2558880</name>
</gene>
<dbReference type="Gene3D" id="3.40.50.9200">
    <property type="entry name" value="Hypothetical protein MTH538"/>
    <property type="match status" value="1"/>
</dbReference>
<dbReference type="EMBL" id="LAZR01042189">
    <property type="protein sequence ID" value="KKL10133.1"/>
    <property type="molecule type" value="Genomic_DNA"/>
</dbReference>
<protein>
    <recommendedName>
        <fullName evidence="1">Thoeris protein ThsB TIR-like domain-containing protein</fullName>
    </recommendedName>
</protein>
<comment type="caution">
    <text evidence="2">The sequence shown here is derived from an EMBL/GenBank/DDBJ whole genome shotgun (WGS) entry which is preliminary data.</text>
</comment>
<sequence>MPLLKRYRIFISHAWTYNASYYRLVEMLDSMPNFHWENYSVPEDAPLPTKTKRELNQALINQIKPTNIIIILAGMYVNYREWIEREINIADDFQKPIIGIVPRGAQVTPLAVSNVARIMVGWNTNSIIDAIRRYAI</sequence>
<feature type="domain" description="Thoeris protein ThsB TIR-like" evidence="1">
    <location>
        <begin position="10"/>
        <end position="105"/>
    </location>
</feature>
<dbReference type="Pfam" id="PF08937">
    <property type="entry name" value="ThsB_TIR"/>
    <property type="match status" value="1"/>
</dbReference>